<dbReference type="InterPro" id="IPR037185">
    <property type="entry name" value="EmrE-like"/>
</dbReference>
<accession>A0A2G8KYZ9</accession>
<proteinExistence type="predicted"/>
<comment type="caution">
    <text evidence="3">The sequence shown here is derived from an EMBL/GenBank/DDBJ whole genome shotgun (WGS) entry which is preliminary data.</text>
</comment>
<organism evidence="3 4">
    <name type="scientific">Stichopus japonicus</name>
    <name type="common">Sea cucumber</name>
    <dbReference type="NCBI Taxonomy" id="307972"/>
    <lineage>
        <taxon>Eukaryota</taxon>
        <taxon>Metazoa</taxon>
        <taxon>Echinodermata</taxon>
        <taxon>Eleutherozoa</taxon>
        <taxon>Echinozoa</taxon>
        <taxon>Holothuroidea</taxon>
        <taxon>Aspidochirotacea</taxon>
        <taxon>Aspidochirotida</taxon>
        <taxon>Stichopodidae</taxon>
        <taxon>Apostichopus</taxon>
    </lineage>
</organism>
<dbReference type="GO" id="GO:0016020">
    <property type="term" value="C:membrane"/>
    <property type="evidence" value="ECO:0007669"/>
    <property type="project" value="InterPro"/>
</dbReference>
<name>A0A2G8KYZ9_STIJA</name>
<evidence type="ECO:0000256" key="1">
    <source>
        <dbReference type="SAM" id="Phobius"/>
    </source>
</evidence>
<protein>
    <submittedName>
        <fullName evidence="3">Solute carrier family 35 member G1</fullName>
    </submittedName>
</protein>
<dbReference type="Proteomes" id="UP000230750">
    <property type="component" value="Unassembled WGS sequence"/>
</dbReference>
<feature type="transmembrane region" description="Helical" evidence="1">
    <location>
        <begin position="12"/>
        <end position="34"/>
    </location>
</feature>
<feature type="transmembrane region" description="Helical" evidence="1">
    <location>
        <begin position="73"/>
        <end position="92"/>
    </location>
</feature>
<dbReference type="PANTHER" id="PTHR22911">
    <property type="entry name" value="ACYL-MALONYL CONDENSING ENZYME-RELATED"/>
    <property type="match status" value="1"/>
</dbReference>
<evidence type="ECO:0000313" key="4">
    <source>
        <dbReference type="Proteomes" id="UP000230750"/>
    </source>
</evidence>
<evidence type="ECO:0000313" key="3">
    <source>
        <dbReference type="EMBL" id="PIK53229.1"/>
    </source>
</evidence>
<keyword evidence="1" id="KW-0472">Membrane</keyword>
<dbReference type="SUPFAM" id="SSF103481">
    <property type="entry name" value="Multidrug resistance efflux transporter EmrE"/>
    <property type="match status" value="1"/>
</dbReference>
<dbReference type="EMBL" id="MRZV01000295">
    <property type="protein sequence ID" value="PIK53229.1"/>
    <property type="molecule type" value="Genomic_DNA"/>
</dbReference>
<keyword evidence="4" id="KW-1185">Reference proteome</keyword>
<feature type="transmembrane region" description="Helical" evidence="1">
    <location>
        <begin position="40"/>
        <end position="61"/>
    </location>
</feature>
<evidence type="ECO:0000259" key="2">
    <source>
        <dbReference type="Pfam" id="PF00892"/>
    </source>
</evidence>
<feature type="domain" description="EamA" evidence="2">
    <location>
        <begin position="12"/>
        <end position="143"/>
    </location>
</feature>
<dbReference type="AlphaFoldDB" id="A0A2G8KYZ9"/>
<feature type="transmembrane region" description="Helical" evidence="1">
    <location>
        <begin position="161"/>
        <end position="182"/>
    </location>
</feature>
<keyword evidence="1" id="KW-0812">Transmembrane</keyword>
<keyword evidence="1" id="KW-1133">Transmembrane helix</keyword>
<sequence length="264" mass="29173">MADRFHCSSPKGGLYSFALGAFIALNFLIAKAMLMKDFNAFELIFLRSVTHLVVLVTFSSWESTISYTLYDLFIYLCCGTMGLVSWSVMVLAFETLEVGDGTTIEIGVYVMFTMLFGHFLLSENVDKYDIAILIGDVVGVALVGKPSMIFGHNDSQRQLHIVGLAYVIVSGFLCATITIFVRIASNRGTLDMKLFQIFHGIAGIPLTILAALFSSPWKVTYDLNDYLLMLAYQFACLGQTACQALALENDDAKNVAVPRQFRVS</sequence>
<dbReference type="Pfam" id="PF00892">
    <property type="entry name" value="EamA"/>
    <property type="match status" value="1"/>
</dbReference>
<gene>
    <name evidence="3" type="ORF">BSL78_09868</name>
</gene>
<reference evidence="3 4" key="1">
    <citation type="journal article" date="2017" name="PLoS Biol.">
        <title>The sea cucumber genome provides insights into morphological evolution and visceral regeneration.</title>
        <authorList>
            <person name="Zhang X."/>
            <person name="Sun L."/>
            <person name="Yuan J."/>
            <person name="Sun Y."/>
            <person name="Gao Y."/>
            <person name="Zhang L."/>
            <person name="Li S."/>
            <person name="Dai H."/>
            <person name="Hamel J.F."/>
            <person name="Liu C."/>
            <person name="Yu Y."/>
            <person name="Liu S."/>
            <person name="Lin W."/>
            <person name="Guo K."/>
            <person name="Jin S."/>
            <person name="Xu P."/>
            <person name="Storey K.B."/>
            <person name="Huan P."/>
            <person name="Zhang T."/>
            <person name="Zhou Y."/>
            <person name="Zhang J."/>
            <person name="Lin C."/>
            <person name="Li X."/>
            <person name="Xing L."/>
            <person name="Huo D."/>
            <person name="Sun M."/>
            <person name="Wang L."/>
            <person name="Mercier A."/>
            <person name="Li F."/>
            <person name="Yang H."/>
            <person name="Xiang J."/>
        </authorList>
    </citation>
    <scope>NUCLEOTIDE SEQUENCE [LARGE SCALE GENOMIC DNA]</scope>
    <source>
        <strain evidence="3">Shaxun</strain>
        <tissue evidence="3">Muscle</tissue>
    </source>
</reference>
<feature type="transmembrane region" description="Helical" evidence="1">
    <location>
        <begin position="104"/>
        <end position="121"/>
    </location>
</feature>
<dbReference type="InterPro" id="IPR000620">
    <property type="entry name" value="EamA_dom"/>
</dbReference>
<feature type="transmembrane region" description="Helical" evidence="1">
    <location>
        <begin position="128"/>
        <end position="149"/>
    </location>
</feature>
<feature type="transmembrane region" description="Helical" evidence="1">
    <location>
        <begin position="194"/>
        <end position="214"/>
    </location>
</feature>